<proteinExistence type="predicted"/>
<keyword evidence="2" id="KW-1185">Reference proteome</keyword>
<gene>
    <name evidence="1" type="ORF">NTJ_09490</name>
</gene>
<name>A0ABN7B0E8_9HEMI</name>
<protein>
    <submittedName>
        <fullName evidence="1">Uncharacterized protein</fullName>
    </submittedName>
</protein>
<accession>A0ABN7B0E8</accession>
<evidence type="ECO:0000313" key="1">
    <source>
        <dbReference type="EMBL" id="BES96675.1"/>
    </source>
</evidence>
<dbReference type="EMBL" id="AP028915">
    <property type="protein sequence ID" value="BES96675.1"/>
    <property type="molecule type" value="Genomic_DNA"/>
</dbReference>
<reference evidence="1 2" key="1">
    <citation type="submission" date="2023-09" db="EMBL/GenBank/DDBJ databases">
        <title>Nesidiocoris tenuis whole genome shotgun sequence.</title>
        <authorList>
            <person name="Shibata T."/>
            <person name="Shimoda M."/>
            <person name="Kobayashi T."/>
            <person name="Uehara T."/>
        </authorList>
    </citation>
    <scope>NUCLEOTIDE SEQUENCE [LARGE SCALE GENOMIC DNA]</scope>
    <source>
        <strain evidence="1 2">Japan</strain>
    </source>
</reference>
<sequence length="199" mass="22860">MEQWNRRNAVEIWGIPTTENEDLMKLTERIFNAIKWTVSIKDQLDNVVRIPKSDEEFAIGKKIVKLSGPSVPKSVLWINFLSGRGKDAFVNHWKSVERNGRLTLTQLGFRQDGQVKMESSLTSNKLKLFQKALEHAKKFQYRRVGVLNGEVYLLRDSRSGPLVYVKSTQELEEMEIAEGTDGRKTLKIAENSSRTTDVY</sequence>
<dbReference type="Proteomes" id="UP001307889">
    <property type="component" value="Chromosome 7"/>
</dbReference>
<organism evidence="1 2">
    <name type="scientific">Nesidiocoris tenuis</name>
    <dbReference type="NCBI Taxonomy" id="355587"/>
    <lineage>
        <taxon>Eukaryota</taxon>
        <taxon>Metazoa</taxon>
        <taxon>Ecdysozoa</taxon>
        <taxon>Arthropoda</taxon>
        <taxon>Hexapoda</taxon>
        <taxon>Insecta</taxon>
        <taxon>Pterygota</taxon>
        <taxon>Neoptera</taxon>
        <taxon>Paraneoptera</taxon>
        <taxon>Hemiptera</taxon>
        <taxon>Heteroptera</taxon>
        <taxon>Panheteroptera</taxon>
        <taxon>Cimicomorpha</taxon>
        <taxon>Miridae</taxon>
        <taxon>Dicyphina</taxon>
        <taxon>Nesidiocoris</taxon>
    </lineage>
</organism>
<evidence type="ECO:0000313" key="2">
    <source>
        <dbReference type="Proteomes" id="UP001307889"/>
    </source>
</evidence>